<dbReference type="EMBL" id="LUGH01000661">
    <property type="protein sequence ID" value="OBZ83447.1"/>
    <property type="molecule type" value="Genomic_DNA"/>
</dbReference>
<feature type="compositionally biased region" description="Basic residues" evidence="1">
    <location>
        <begin position="475"/>
        <end position="488"/>
    </location>
</feature>
<feature type="compositionally biased region" description="Basic and acidic residues" evidence="1">
    <location>
        <begin position="326"/>
        <end position="341"/>
    </location>
</feature>
<feature type="region of interest" description="Disordered" evidence="1">
    <location>
        <begin position="173"/>
        <end position="218"/>
    </location>
</feature>
<accession>A0A1C7N350</accession>
<dbReference type="OrthoDB" id="2289035at2759"/>
<comment type="caution">
    <text evidence="2">The sequence shown here is derived from an EMBL/GenBank/DDBJ whole genome shotgun (WGS) entry which is preliminary data.</text>
</comment>
<evidence type="ECO:0000313" key="3">
    <source>
        <dbReference type="Proteomes" id="UP000093000"/>
    </source>
</evidence>
<feature type="compositionally biased region" description="Low complexity" evidence="1">
    <location>
        <begin position="418"/>
        <end position="437"/>
    </location>
</feature>
<feature type="region of interest" description="Disordered" evidence="1">
    <location>
        <begin position="107"/>
        <end position="132"/>
    </location>
</feature>
<feature type="compositionally biased region" description="Polar residues" evidence="1">
    <location>
        <begin position="501"/>
        <end position="512"/>
    </location>
</feature>
<gene>
    <name evidence="2" type="ORF">A0J61_08499</name>
</gene>
<dbReference type="AlphaFoldDB" id="A0A1C7N350"/>
<organism evidence="2 3">
    <name type="scientific">Choanephora cucurbitarum</name>
    <dbReference type="NCBI Taxonomy" id="101091"/>
    <lineage>
        <taxon>Eukaryota</taxon>
        <taxon>Fungi</taxon>
        <taxon>Fungi incertae sedis</taxon>
        <taxon>Mucoromycota</taxon>
        <taxon>Mucoromycotina</taxon>
        <taxon>Mucoromycetes</taxon>
        <taxon>Mucorales</taxon>
        <taxon>Mucorineae</taxon>
        <taxon>Choanephoraceae</taxon>
        <taxon>Choanephoroideae</taxon>
        <taxon>Choanephora</taxon>
    </lineage>
</organism>
<dbReference type="Proteomes" id="UP000093000">
    <property type="component" value="Unassembled WGS sequence"/>
</dbReference>
<evidence type="ECO:0000256" key="1">
    <source>
        <dbReference type="SAM" id="MobiDB-lite"/>
    </source>
</evidence>
<feature type="compositionally biased region" description="Acidic residues" evidence="1">
    <location>
        <begin position="119"/>
        <end position="132"/>
    </location>
</feature>
<feature type="compositionally biased region" description="Polar residues" evidence="1">
    <location>
        <begin position="404"/>
        <end position="417"/>
    </location>
</feature>
<feature type="region of interest" description="Disordered" evidence="1">
    <location>
        <begin position="315"/>
        <end position="360"/>
    </location>
</feature>
<feature type="compositionally biased region" description="Polar residues" evidence="1">
    <location>
        <begin position="173"/>
        <end position="186"/>
    </location>
</feature>
<proteinExistence type="predicted"/>
<keyword evidence="3" id="KW-1185">Reference proteome</keyword>
<sequence length="622" mass="69382">MGIKRPTPPLSSSHAISSHNPIQLAAISNFKLAQLTFAPPDLHSLRKTAAIKNMIEDIYTNTPAEWLQQMTRWQFFTAESLDEMTQEGLEEIFAQYAQTIEAFRPVSSVPSYQTQDDAYSNDDDDDDDEGDDLWLEEDQMKETLALKKATLYQQQEIQSDDLLFSHPNYNLSSESVDPVARTTSPLSEKPLPANPTSNDDTASKARRKSGFAGNMNRLSWTSDTGITSHIVSQNLANEIMSLFDMDFSVDIKVNTAPKLPELPFKPQRKSQNRTSSDMMSVLMPAFEQIALENSPQKLEYNYQQSPRVKPNLVVNSLPKRSSSLRNRQEATARNKKVENREVATASPPVNLPATPDTPVEKTLSKKKSLLRLITKKKLPKDIAHNSDISLSASGTHHIDVYQPQFNNNNGITNTPRKTSTSTVNSTISSSSSWSNISEVIEPQPIPQKPLPDPPLSPDIVPPSPFSYTSDESSKKHSRRVRSTKKKRKSVMEKTKSKRKSTNVLQAASTSPDANPVPQPKNLSRSKSAFIKIGSGLKNKKQEKQIKRASSAKTWAENTKKIQENDSALVLSSGHLQDANATEASKIYSEPPEEIMPTPSTSFVKRMASFNWRMKSRNKAVEV</sequence>
<protein>
    <submittedName>
        <fullName evidence="2">Uncharacterized protein</fullName>
    </submittedName>
</protein>
<name>A0A1C7N350_9FUNG</name>
<evidence type="ECO:0000313" key="2">
    <source>
        <dbReference type="EMBL" id="OBZ83447.1"/>
    </source>
</evidence>
<feature type="region of interest" description="Disordered" evidence="1">
    <location>
        <begin position="404"/>
        <end position="526"/>
    </location>
</feature>
<reference evidence="2 3" key="1">
    <citation type="submission" date="2016-03" db="EMBL/GenBank/DDBJ databases">
        <title>Choanephora cucurbitarum.</title>
        <authorList>
            <person name="Min B."/>
            <person name="Park H."/>
            <person name="Park J.-H."/>
            <person name="Shin H.-D."/>
            <person name="Choi I.-G."/>
        </authorList>
    </citation>
    <scope>NUCLEOTIDE SEQUENCE [LARGE SCALE GENOMIC DNA]</scope>
    <source>
        <strain evidence="2 3">KUS-F28377</strain>
    </source>
</reference>
<feature type="compositionally biased region" description="Pro residues" evidence="1">
    <location>
        <begin position="443"/>
        <end position="464"/>
    </location>
</feature>
<dbReference type="InParanoid" id="A0A1C7N350"/>